<evidence type="ECO:0000259" key="3">
    <source>
        <dbReference type="PROSITE" id="PS50192"/>
    </source>
</evidence>
<dbReference type="PANTHER" id="PTHR19957">
    <property type="entry name" value="SYNTAXIN"/>
    <property type="match status" value="1"/>
</dbReference>
<dbReference type="SUPFAM" id="SSF47661">
    <property type="entry name" value="t-snare proteins"/>
    <property type="match status" value="1"/>
</dbReference>
<evidence type="ECO:0000313" key="4">
    <source>
        <dbReference type="EMBL" id="CUE76151.1"/>
    </source>
</evidence>
<evidence type="ECO:0000256" key="1">
    <source>
        <dbReference type="ARBA" id="ARBA00009063"/>
    </source>
</evidence>
<comment type="similarity">
    <text evidence="1">Belongs to the syntaxin family.</text>
</comment>
<organism evidence="4 5">
    <name type="scientific">Bodo saltans</name>
    <name type="common">Flagellated protozoan</name>
    <dbReference type="NCBI Taxonomy" id="75058"/>
    <lineage>
        <taxon>Eukaryota</taxon>
        <taxon>Discoba</taxon>
        <taxon>Euglenozoa</taxon>
        <taxon>Kinetoplastea</taxon>
        <taxon>Metakinetoplastina</taxon>
        <taxon>Eubodonida</taxon>
        <taxon>Bodonidae</taxon>
        <taxon>Bodo</taxon>
    </lineage>
</organism>
<sequence>MEDPTVARQSALLVEALGAIEKASSGIRRSTSKVVSTADIVKERRKVRSLIEACTLHEVPSVQDALRFFDRYMRLHPEFNRGMKLAGEAKSVLNSYQTASDKFYAKCCEVEAADRRDSSQSDAEELTEKASFLDPRGTSQRHEFEQNLHDDIVSERNKEVREIAESVRDIHEIFVHINELVGEQGGQLEIIDSQVAASESATRNAADQLRMARDAQDKSRRNQVVLLIIVVIIVGLVIAVMVS</sequence>
<dbReference type="InterPro" id="IPR006012">
    <property type="entry name" value="Syntaxin/epimorphin_CS"/>
</dbReference>
<reference evidence="5" key="1">
    <citation type="submission" date="2015-09" db="EMBL/GenBank/DDBJ databases">
        <authorList>
            <consortium name="Pathogen Informatics"/>
        </authorList>
    </citation>
    <scope>NUCLEOTIDE SEQUENCE [LARGE SCALE GENOMIC DNA]</scope>
    <source>
        <strain evidence="5">Lake Konstanz</strain>
    </source>
</reference>
<gene>
    <name evidence="4" type="ORF">BSAL_03490</name>
</gene>
<dbReference type="EMBL" id="CYKH01000182">
    <property type="protein sequence ID" value="CUE76151.1"/>
    <property type="molecule type" value="Genomic_DNA"/>
</dbReference>
<feature type="transmembrane region" description="Helical" evidence="2">
    <location>
        <begin position="224"/>
        <end position="242"/>
    </location>
</feature>
<dbReference type="GO" id="GO:0048278">
    <property type="term" value="P:vesicle docking"/>
    <property type="evidence" value="ECO:0007669"/>
    <property type="project" value="TreeGrafter"/>
</dbReference>
<dbReference type="Proteomes" id="UP000051952">
    <property type="component" value="Unassembled WGS sequence"/>
</dbReference>
<dbReference type="GO" id="GO:0031201">
    <property type="term" value="C:SNARE complex"/>
    <property type="evidence" value="ECO:0007669"/>
    <property type="project" value="TreeGrafter"/>
</dbReference>
<proteinExistence type="inferred from homology"/>
<protein>
    <submittedName>
        <fullName evidence="4">SNARE protein, putative</fullName>
    </submittedName>
</protein>
<keyword evidence="2" id="KW-0812">Transmembrane</keyword>
<dbReference type="GO" id="GO:0006886">
    <property type="term" value="P:intracellular protein transport"/>
    <property type="evidence" value="ECO:0007669"/>
    <property type="project" value="InterPro"/>
</dbReference>
<keyword evidence="2" id="KW-0472">Membrane</keyword>
<dbReference type="Pfam" id="PF05739">
    <property type="entry name" value="SNARE"/>
    <property type="match status" value="1"/>
</dbReference>
<dbReference type="InterPro" id="IPR045242">
    <property type="entry name" value="Syntaxin"/>
</dbReference>
<dbReference type="InterPro" id="IPR000727">
    <property type="entry name" value="T_SNARE_dom"/>
</dbReference>
<dbReference type="CDD" id="cd15840">
    <property type="entry name" value="SNARE_Qa"/>
    <property type="match status" value="1"/>
</dbReference>
<dbReference type="AlphaFoldDB" id="A0A0S4IMX4"/>
<dbReference type="PROSITE" id="PS50192">
    <property type="entry name" value="T_SNARE"/>
    <property type="match status" value="1"/>
</dbReference>
<dbReference type="PANTHER" id="PTHR19957:SF38">
    <property type="entry name" value="LD27581P"/>
    <property type="match status" value="1"/>
</dbReference>
<feature type="domain" description="T-SNARE coiled-coil homology" evidence="3">
    <location>
        <begin position="150"/>
        <end position="212"/>
    </location>
</feature>
<dbReference type="OMA" id="KRITHDA"/>
<dbReference type="GO" id="GO:0012505">
    <property type="term" value="C:endomembrane system"/>
    <property type="evidence" value="ECO:0007669"/>
    <property type="project" value="TreeGrafter"/>
</dbReference>
<dbReference type="GO" id="GO:0005484">
    <property type="term" value="F:SNAP receptor activity"/>
    <property type="evidence" value="ECO:0007669"/>
    <property type="project" value="InterPro"/>
</dbReference>
<dbReference type="OrthoDB" id="364348at2759"/>
<accession>A0A0S4IMX4</accession>
<keyword evidence="5" id="KW-1185">Reference proteome</keyword>
<dbReference type="InterPro" id="IPR010989">
    <property type="entry name" value="SNARE"/>
</dbReference>
<name>A0A0S4IMX4_BODSA</name>
<dbReference type="SMART" id="SM00397">
    <property type="entry name" value="t_SNARE"/>
    <property type="match status" value="1"/>
</dbReference>
<evidence type="ECO:0000256" key="2">
    <source>
        <dbReference type="SAM" id="Phobius"/>
    </source>
</evidence>
<dbReference type="Gene3D" id="1.20.5.110">
    <property type="match status" value="1"/>
</dbReference>
<dbReference type="GO" id="GO:0006906">
    <property type="term" value="P:vesicle fusion"/>
    <property type="evidence" value="ECO:0007669"/>
    <property type="project" value="TreeGrafter"/>
</dbReference>
<dbReference type="PROSITE" id="PS00914">
    <property type="entry name" value="SYNTAXIN"/>
    <property type="match status" value="1"/>
</dbReference>
<dbReference type="GO" id="GO:0000149">
    <property type="term" value="F:SNARE binding"/>
    <property type="evidence" value="ECO:0007669"/>
    <property type="project" value="TreeGrafter"/>
</dbReference>
<keyword evidence="2" id="KW-1133">Transmembrane helix</keyword>
<dbReference type="VEuPathDB" id="TriTrypDB:BSAL_03490"/>
<evidence type="ECO:0000313" key="5">
    <source>
        <dbReference type="Proteomes" id="UP000051952"/>
    </source>
</evidence>